<organism evidence="3 4">
    <name type="scientific">Sulfurovum riftiae</name>
    <dbReference type="NCBI Taxonomy" id="1630136"/>
    <lineage>
        <taxon>Bacteria</taxon>
        <taxon>Pseudomonadati</taxon>
        <taxon>Campylobacterota</taxon>
        <taxon>Epsilonproteobacteria</taxon>
        <taxon>Campylobacterales</taxon>
        <taxon>Sulfurovaceae</taxon>
        <taxon>Sulfurovum</taxon>
    </lineage>
</organism>
<dbReference type="PANTHER" id="PTHR42687">
    <property type="entry name" value="L-THREONINE 3-DEHYDROGENASE"/>
    <property type="match status" value="1"/>
</dbReference>
<dbReference type="GO" id="GO:0006567">
    <property type="term" value="P:L-threonine catabolic process"/>
    <property type="evidence" value="ECO:0007669"/>
    <property type="project" value="TreeGrafter"/>
</dbReference>
<evidence type="ECO:0000256" key="1">
    <source>
        <dbReference type="ARBA" id="ARBA00007637"/>
    </source>
</evidence>
<dbReference type="EMBL" id="LNKT01000001">
    <property type="protein sequence ID" value="KYJ87706.1"/>
    <property type="molecule type" value="Genomic_DNA"/>
</dbReference>
<feature type="domain" description="NAD-dependent epimerase/dehydratase" evidence="2">
    <location>
        <begin position="7"/>
        <end position="235"/>
    </location>
</feature>
<dbReference type="AlphaFoldDB" id="A0A151CJK1"/>
<proteinExistence type="inferred from homology"/>
<reference evidence="3 4" key="1">
    <citation type="submission" date="2015-11" db="EMBL/GenBank/DDBJ databases">
        <title>Draft genome of Sulfurovum riftiae 1812E, a member of the Epsilonproteobacteria isolated from the tube of the deep-sea hydrothermal vent tubewom Riftia pachyptila.</title>
        <authorList>
            <person name="Vetriani C."/>
            <person name="Giovannelli D."/>
        </authorList>
    </citation>
    <scope>NUCLEOTIDE SEQUENCE [LARGE SCALE GENOMIC DNA]</scope>
    <source>
        <strain evidence="3 4">1812E</strain>
    </source>
</reference>
<comment type="caution">
    <text evidence="3">The sequence shown here is derived from an EMBL/GenBank/DDBJ whole genome shotgun (WGS) entry which is preliminary data.</text>
</comment>
<dbReference type="Proteomes" id="UP000075359">
    <property type="component" value="Unassembled WGS sequence"/>
</dbReference>
<dbReference type="Gene3D" id="3.40.50.720">
    <property type="entry name" value="NAD(P)-binding Rossmann-like Domain"/>
    <property type="match status" value="1"/>
</dbReference>
<dbReference type="SUPFAM" id="SSF51735">
    <property type="entry name" value="NAD(P)-binding Rossmann-fold domains"/>
    <property type="match status" value="1"/>
</dbReference>
<keyword evidence="4" id="KW-1185">Reference proteome</keyword>
<dbReference type="InterPro" id="IPR001509">
    <property type="entry name" value="Epimerase_deHydtase"/>
</dbReference>
<evidence type="ECO:0000313" key="3">
    <source>
        <dbReference type="EMBL" id="KYJ87706.1"/>
    </source>
</evidence>
<name>A0A151CJK1_9BACT</name>
<dbReference type="InterPro" id="IPR036291">
    <property type="entry name" value="NAD(P)-bd_dom_sf"/>
</dbReference>
<dbReference type="PANTHER" id="PTHR42687:SF1">
    <property type="entry name" value="L-THREONINE 3-DEHYDROGENASE, MITOCHONDRIAL"/>
    <property type="match status" value="1"/>
</dbReference>
<accession>A0A151CJK1</accession>
<sequence length="319" mass="35375">MSEKKKVIVTGGAGLLGSAVTHQIVQSGEYTPVVMGRSDNPKRILDIMDQVIYEQGDVGDPATLERGISTHRPEKIYHFATVLGDACETQIDLATKVNVDGFIHMIELVRKYEVEQLLFSSSLTTFGLNLESKTVDDHCLQRPGSYYGVTKLFQEGAGRFFRNKHGVDFRAIRYPAIIGPGSRAGGFVSYTSDIINYALKGEPYTVKFKPDMVLPLVHTKDAARAIIDLGNAPKESIKEVCYLINGVPNPPTAQGLADMVKAKIPTAQTNFEPDPEWQRVLEASALLIDDKYAKTEWGWKPTFDTYDKIIDDFIEAAKQ</sequence>
<dbReference type="RefSeq" id="WP_067328765.1">
    <property type="nucleotide sequence ID" value="NZ_LNKT01000001.1"/>
</dbReference>
<evidence type="ECO:0000313" key="4">
    <source>
        <dbReference type="Proteomes" id="UP000075359"/>
    </source>
</evidence>
<dbReference type="STRING" id="1630136.AS592_11480"/>
<dbReference type="OrthoDB" id="9803892at2"/>
<dbReference type="InterPro" id="IPR051225">
    <property type="entry name" value="NAD(P)_epim/dehydratase"/>
</dbReference>
<comment type="similarity">
    <text evidence="1">Belongs to the NAD(P)-dependent epimerase/dehydratase family.</text>
</comment>
<gene>
    <name evidence="3" type="ORF">AS592_11480</name>
</gene>
<evidence type="ECO:0000259" key="2">
    <source>
        <dbReference type="Pfam" id="PF01370"/>
    </source>
</evidence>
<dbReference type="GO" id="GO:0008743">
    <property type="term" value="F:L-threonine 3-dehydrogenase activity"/>
    <property type="evidence" value="ECO:0007669"/>
    <property type="project" value="TreeGrafter"/>
</dbReference>
<dbReference type="Pfam" id="PF01370">
    <property type="entry name" value="Epimerase"/>
    <property type="match status" value="1"/>
</dbReference>
<protein>
    <recommendedName>
        <fullName evidence="2">NAD-dependent epimerase/dehydratase domain-containing protein</fullName>
    </recommendedName>
</protein>